<evidence type="ECO:0000256" key="1">
    <source>
        <dbReference type="SAM" id="MobiDB-lite"/>
    </source>
</evidence>
<feature type="region of interest" description="Disordered" evidence="1">
    <location>
        <begin position="572"/>
        <end position="630"/>
    </location>
</feature>
<dbReference type="Proteomes" id="UP001146793">
    <property type="component" value="Unassembled WGS sequence"/>
</dbReference>
<evidence type="ECO:0000313" key="3">
    <source>
        <dbReference type="Proteomes" id="UP001146793"/>
    </source>
</evidence>
<organism evidence="2 3">
    <name type="scientific">Anaeramoeba flamelloides</name>
    <dbReference type="NCBI Taxonomy" id="1746091"/>
    <lineage>
        <taxon>Eukaryota</taxon>
        <taxon>Metamonada</taxon>
        <taxon>Anaeramoebidae</taxon>
        <taxon>Anaeramoeba</taxon>
    </lineage>
</organism>
<feature type="region of interest" description="Disordered" evidence="1">
    <location>
        <begin position="265"/>
        <end position="294"/>
    </location>
</feature>
<evidence type="ECO:0000313" key="2">
    <source>
        <dbReference type="EMBL" id="KAJ3429155.1"/>
    </source>
</evidence>
<dbReference type="SUPFAM" id="SSF56399">
    <property type="entry name" value="ADP-ribosylation"/>
    <property type="match status" value="1"/>
</dbReference>
<reference evidence="2" key="1">
    <citation type="submission" date="2022-08" db="EMBL/GenBank/DDBJ databases">
        <title>Novel sulphate-reducing endosymbionts in the free-living metamonad Anaeramoeba.</title>
        <authorList>
            <person name="Jerlstrom-Hultqvist J."/>
            <person name="Cepicka I."/>
            <person name="Gallot-Lavallee L."/>
            <person name="Salas-Leiva D."/>
            <person name="Curtis B.A."/>
            <person name="Zahonova K."/>
            <person name="Pipaliya S."/>
            <person name="Dacks J."/>
            <person name="Roger A.J."/>
        </authorList>
    </citation>
    <scope>NUCLEOTIDE SEQUENCE</scope>
    <source>
        <strain evidence="2">Busselton2</strain>
    </source>
</reference>
<gene>
    <name evidence="2" type="ORF">M0812_24495</name>
</gene>
<dbReference type="EMBL" id="JANTQA010000057">
    <property type="protein sequence ID" value="KAJ3429155.1"/>
    <property type="molecule type" value="Genomic_DNA"/>
</dbReference>
<accession>A0AAV7YJN5</accession>
<protein>
    <submittedName>
        <fullName evidence="2">C2h2-like zinc finger protein</fullName>
    </submittedName>
</protein>
<feature type="compositionally biased region" description="Low complexity" evidence="1">
    <location>
        <begin position="602"/>
        <end position="630"/>
    </location>
</feature>
<name>A0AAV7YJN5_9EUKA</name>
<sequence length="852" mass="99593">MSKPFLIWLDYSHEGVLPAIDYLRKRGFTVKTETDEEKLFKKLRNKELPLVYCIITSEKFVLDLELIDNLERLEFVAPVIVCSNKTLENKKLSKKCQVKGARIAKDSRGLKKQLMEIVWQDVPILLHELKSKRKFVIWYVKKSGSFEQYKTFFLLQGIEVVRLKSRKKVYLFLIKNPWQVKCVVTSTGPVLEEGSTFLYDLKTLVCDLKIIVFSATTQDPGEQEIRNTCEENEYVDCIPKKSKNFKKQVIESCYQLRTSLIAWNPKRKENKKHPNSDSDSDSDSNSDSFGEKNKFKHNKFNKKKKYENKHIQIIWVSQVSNTISEVQKKIREKGLNLKIMDSLKETIRYTFENPDKVRIIICNATNVGNKIQNKLQKGKVFINILVYDEYYKSKKKRKNGSLKIISSKDKLIKKIYKQFNFKYDNFQSNHNHNHNYNGYNKKKKPYNQKYPNQGRNSIIVLDPNPYRGLIDDLIREGLNVITVKNIKNLKSAIKNNEKKIKVIITTGSFILQEGFREKVDPRIFILIFSKSGYQKEFIKKCIKYGAKFVSNSHQSVINESLRCINKGGIQSTSNNKYDNNYRGNQSKNGGYYNQSGRGGWGQQYRQQNQGQRQIQNQGTNQTITQSQSQNQSQYNYRVQLYQIKPMRNRNQRPRIECVNKSKYIDIKKQFLNKWELAPPNIAGIFRVVPPRWLTIEYKKYQNLICKKYPKLDKSEPFVGRGNERRRFHAADFRCKLGLDNNYQFCNNPFCTVCGVCKKGFSSKTESYMYSQGEIYCTTSAFKALLLSTIKNTTHVAIFVVTVICGNPIYLQNKKQKIPNEPHSLVIDYGKHRDLTLVLSKFHILPKYLIIFK</sequence>
<comment type="caution">
    <text evidence="2">The sequence shown here is derived from an EMBL/GenBank/DDBJ whole genome shotgun (WGS) entry which is preliminary data.</text>
</comment>
<feature type="compositionally biased region" description="Polar residues" evidence="1">
    <location>
        <begin position="572"/>
        <end position="595"/>
    </location>
</feature>
<proteinExistence type="predicted"/>
<dbReference type="AlphaFoldDB" id="A0AAV7YJN5"/>